<dbReference type="Pfam" id="PF01578">
    <property type="entry name" value="Cytochrom_C_asm"/>
    <property type="match status" value="1"/>
</dbReference>
<evidence type="ECO:0000256" key="7">
    <source>
        <dbReference type="ARBA" id="ARBA00022989"/>
    </source>
</evidence>
<feature type="transmembrane region" description="Helical" evidence="10">
    <location>
        <begin position="208"/>
        <end position="228"/>
    </location>
</feature>
<evidence type="ECO:0000256" key="5">
    <source>
        <dbReference type="ARBA" id="ARBA00022692"/>
    </source>
</evidence>
<evidence type="ECO:0000256" key="4">
    <source>
        <dbReference type="ARBA" id="ARBA00022519"/>
    </source>
</evidence>
<reference evidence="13" key="1">
    <citation type="submission" date="2020-04" db="EMBL/GenBank/DDBJ databases">
        <authorList>
            <person name="Zhang T."/>
        </authorList>
    </citation>
    <scope>NUCLEOTIDE SEQUENCE</scope>
    <source>
        <strain evidence="13">HKST-UBA02</strain>
    </source>
</reference>
<evidence type="ECO:0000259" key="12">
    <source>
        <dbReference type="Pfam" id="PF16327"/>
    </source>
</evidence>
<dbReference type="InterPro" id="IPR032523">
    <property type="entry name" value="CcmF_C"/>
</dbReference>
<comment type="caution">
    <text evidence="13">The sequence shown here is derived from an EMBL/GenBank/DDBJ whole genome shotgun (WGS) entry which is preliminary data.</text>
</comment>
<keyword evidence="5 10" id="KW-0812">Transmembrane</keyword>
<feature type="transmembrane region" description="Helical" evidence="10">
    <location>
        <begin position="276"/>
        <end position="296"/>
    </location>
</feature>
<protein>
    <submittedName>
        <fullName evidence="13">Heme lyase CcmF/NrfE family subunit</fullName>
    </submittedName>
</protein>
<keyword evidence="7 10" id="KW-1133">Transmembrane helix</keyword>
<feature type="transmembrane region" description="Helical" evidence="10">
    <location>
        <begin position="447"/>
        <end position="466"/>
    </location>
</feature>
<feature type="transmembrane region" description="Helical" evidence="10">
    <location>
        <begin position="423"/>
        <end position="441"/>
    </location>
</feature>
<evidence type="ECO:0000259" key="11">
    <source>
        <dbReference type="Pfam" id="PF01578"/>
    </source>
</evidence>
<feature type="domain" description="Cytochrome c-type biogenesis protein CcmF C-terminal" evidence="12">
    <location>
        <begin position="315"/>
        <end position="639"/>
    </location>
</feature>
<dbReference type="GO" id="GO:0005886">
    <property type="term" value="C:plasma membrane"/>
    <property type="evidence" value="ECO:0007669"/>
    <property type="project" value="UniProtKB-SubCell"/>
</dbReference>
<evidence type="ECO:0000313" key="14">
    <source>
        <dbReference type="Proteomes" id="UP000739538"/>
    </source>
</evidence>
<dbReference type="PRINTS" id="PR01410">
    <property type="entry name" value="CCBIOGENESIS"/>
</dbReference>
<organism evidence="13 14">
    <name type="scientific">Eiseniibacteriota bacterium</name>
    <dbReference type="NCBI Taxonomy" id="2212470"/>
    <lineage>
        <taxon>Bacteria</taxon>
        <taxon>Candidatus Eiseniibacteriota</taxon>
    </lineage>
</organism>
<keyword evidence="3" id="KW-1003">Cell membrane</keyword>
<dbReference type="GO" id="GO:0015232">
    <property type="term" value="F:heme transmembrane transporter activity"/>
    <property type="evidence" value="ECO:0007669"/>
    <property type="project" value="InterPro"/>
</dbReference>
<feature type="transmembrane region" description="Helical" evidence="10">
    <location>
        <begin position="120"/>
        <end position="141"/>
    </location>
</feature>
<dbReference type="PANTHER" id="PTHR43653:SF1">
    <property type="entry name" value="CYTOCHROME C-TYPE BIOGENESIS PROTEIN CCMF"/>
    <property type="match status" value="1"/>
</dbReference>
<feature type="domain" description="Cytochrome c assembly protein" evidence="11">
    <location>
        <begin position="88"/>
        <end position="295"/>
    </location>
</feature>
<feature type="transmembrane region" description="Helical" evidence="10">
    <location>
        <begin position="248"/>
        <end position="264"/>
    </location>
</feature>
<dbReference type="GO" id="GO:0016829">
    <property type="term" value="F:lyase activity"/>
    <property type="evidence" value="ECO:0007669"/>
    <property type="project" value="UniProtKB-KW"/>
</dbReference>
<dbReference type="GO" id="GO:0017004">
    <property type="term" value="P:cytochrome complex assembly"/>
    <property type="evidence" value="ECO:0007669"/>
    <property type="project" value="UniProtKB-KW"/>
</dbReference>
<feature type="transmembrane region" description="Helical" evidence="10">
    <location>
        <begin position="350"/>
        <end position="372"/>
    </location>
</feature>
<dbReference type="InterPro" id="IPR002541">
    <property type="entry name" value="Cyt_c_assembly"/>
</dbReference>
<evidence type="ECO:0000256" key="9">
    <source>
        <dbReference type="ARBA" id="ARBA00037230"/>
    </source>
</evidence>
<feature type="transmembrane region" description="Helical" evidence="10">
    <location>
        <begin position="41"/>
        <end position="61"/>
    </location>
</feature>
<dbReference type="Pfam" id="PF16327">
    <property type="entry name" value="CcmF_C"/>
    <property type="match status" value="1"/>
</dbReference>
<dbReference type="InterPro" id="IPR003568">
    <property type="entry name" value="Cyt_c_biogenesis_CcmF"/>
</dbReference>
<comment type="similarity">
    <text evidence="2">Belongs to the CcmF/CycK/Ccl1/NrfE/CcsA family.</text>
</comment>
<keyword evidence="13" id="KW-0456">Lyase</keyword>
<keyword evidence="4" id="KW-0997">Cell inner membrane</keyword>
<keyword evidence="8 10" id="KW-0472">Membrane</keyword>
<feature type="transmembrane region" description="Helical" evidence="10">
    <location>
        <begin position="175"/>
        <end position="196"/>
    </location>
</feature>
<evidence type="ECO:0000313" key="13">
    <source>
        <dbReference type="EMBL" id="MCA9754186.1"/>
    </source>
</evidence>
<accession>A0A956N9D2</accession>
<evidence type="ECO:0000256" key="10">
    <source>
        <dbReference type="SAM" id="Phobius"/>
    </source>
</evidence>
<evidence type="ECO:0000256" key="6">
    <source>
        <dbReference type="ARBA" id="ARBA00022748"/>
    </source>
</evidence>
<reference evidence="13" key="2">
    <citation type="journal article" date="2021" name="Microbiome">
        <title>Successional dynamics and alternative stable states in a saline activated sludge microbial community over 9 years.</title>
        <authorList>
            <person name="Wang Y."/>
            <person name="Ye J."/>
            <person name="Ju F."/>
            <person name="Liu L."/>
            <person name="Boyd J.A."/>
            <person name="Deng Y."/>
            <person name="Parks D.H."/>
            <person name="Jiang X."/>
            <person name="Yin X."/>
            <person name="Woodcroft B.J."/>
            <person name="Tyson G.W."/>
            <person name="Hugenholtz P."/>
            <person name="Polz M.F."/>
            <person name="Zhang T."/>
        </authorList>
    </citation>
    <scope>NUCLEOTIDE SEQUENCE</scope>
    <source>
        <strain evidence="13">HKST-UBA02</strain>
    </source>
</reference>
<proteinExistence type="inferred from homology"/>
<dbReference type="PRINTS" id="PR01411">
    <property type="entry name" value="CCMFBIOGNSIS"/>
</dbReference>
<evidence type="ECO:0000256" key="1">
    <source>
        <dbReference type="ARBA" id="ARBA00004429"/>
    </source>
</evidence>
<evidence type="ECO:0000256" key="3">
    <source>
        <dbReference type="ARBA" id="ARBA00022475"/>
    </source>
</evidence>
<feature type="transmembrane region" description="Helical" evidence="10">
    <location>
        <begin position="81"/>
        <end position="108"/>
    </location>
</feature>
<dbReference type="AlphaFoldDB" id="A0A956N9D2"/>
<dbReference type="PANTHER" id="PTHR43653">
    <property type="entry name" value="CYTOCHROME C ASSEMBLY PROTEIN-RELATED"/>
    <property type="match status" value="1"/>
</dbReference>
<comment type="subcellular location">
    <subcellularLocation>
        <location evidence="1">Cell inner membrane</location>
        <topology evidence="1">Multi-pass membrane protein</topology>
    </subcellularLocation>
</comment>
<feature type="transmembrane region" description="Helical" evidence="10">
    <location>
        <begin position="623"/>
        <end position="642"/>
    </location>
</feature>
<keyword evidence="6" id="KW-0201">Cytochrome c-type biogenesis</keyword>
<gene>
    <name evidence="13" type="ORF">KDA27_00170</name>
</gene>
<dbReference type="Proteomes" id="UP000739538">
    <property type="component" value="Unassembled WGS sequence"/>
</dbReference>
<dbReference type="EMBL" id="JAGQHS010000001">
    <property type="protein sequence ID" value="MCA9754186.1"/>
    <property type="molecule type" value="Genomic_DNA"/>
</dbReference>
<feature type="transmembrane region" description="Helical" evidence="10">
    <location>
        <begin position="6"/>
        <end position="29"/>
    </location>
</feature>
<feature type="transmembrane region" description="Helical" evidence="10">
    <location>
        <begin position="392"/>
        <end position="411"/>
    </location>
</feature>
<dbReference type="GO" id="GO:0020037">
    <property type="term" value="F:heme binding"/>
    <property type="evidence" value="ECO:0007669"/>
    <property type="project" value="InterPro"/>
</dbReference>
<feature type="transmembrane region" description="Helical" evidence="10">
    <location>
        <begin position="496"/>
        <end position="517"/>
    </location>
</feature>
<comment type="function">
    <text evidence="9">Required for the biogenesis of c-type cytochromes. Possible subunit of a heme lyase.</text>
</comment>
<sequence>MIQLGYYALWGALGSAAFALVFSVLAFRGGREDLQTSARHATWAAAFFTTVACAGIVYAFLMGDYQMEYVWGNSDRDMPTFYKLGALWGGQSGSLLFWGWLLSMYTALVGLRHRKDHVRLMAPTTTTLMSVLVFFLALVLFGTNPFRRADFIPPDGVGLNPLLQHPAMVIHPPCLYLGMIGFTVPFAFAVGALVSGRLDNDWLKKARLWAVVAWLFLGAGNILGGWWAYLELGWGGYWAWDPVENASFMPWLAGTAYIHSAMIQERKQMLKIWNMVLILSTFVLTVMGTFITRSGLISSVHSFAQSNIGYYFAGFLLASIVVSLGLIIWRRNELKSQQHLDSYLSRESAFLFGNLILLGGAFAVLWGTLFPMFTEAIKGNRISLGPPFFNQFMIPVGLGILFLMGVGPLIPWRRASWSGLSKVFTVPAGLLLAAVAVLLIFGVTHAYALVTFGFCAFVTGTIFTEFKQGIQARMRSQGENPIAAFFRLFTKGQRRYGGYIVHLGVVIIFIGFAGAAFTQESETTLGRGETWHFRNYALTYRGLAVEQTPSVERISADVLLAKNDHNVAVMKPRKDWYQKNQQLASEVAIHATLGADLYLILASFDEKADRASLKLYWNPLVSWYWIGGLVMVLGGILVLLPLRRRQLT</sequence>
<evidence type="ECO:0000256" key="2">
    <source>
        <dbReference type="ARBA" id="ARBA00009186"/>
    </source>
</evidence>
<name>A0A956N9D2_UNCEI</name>
<dbReference type="InterPro" id="IPR003567">
    <property type="entry name" value="Cyt_c_biogenesis"/>
</dbReference>
<feature type="transmembrane region" description="Helical" evidence="10">
    <location>
        <begin position="308"/>
        <end position="329"/>
    </location>
</feature>
<evidence type="ECO:0000256" key="8">
    <source>
        <dbReference type="ARBA" id="ARBA00023136"/>
    </source>
</evidence>